<organism evidence="1 2">
    <name type="scientific">Dreissena polymorpha</name>
    <name type="common">Zebra mussel</name>
    <name type="synonym">Mytilus polymorpha</name>
    <dbReference type="NCBI Taxonomy" id="45954"/>
    <lineage>
        <taxon>Eukaryota</taxon>
        <taxon>Metazoa</taxon>
        <taxon>Spiralia</taxon>
        <taxon>Lophotrochozoa</taxon>
        <taxon>Mollusca</taxon>
        <taxon>Bivalvia</taxon>
        <taxon>Autobranchia</taxon>
        <taxon>Heteroconchia</taxon>
        <taxon>Euheterodonta</taxon>
        <taxon>Imparidentia</taxon>
        <taxon>Neoheterodontei</taxon>
        <taxon>Myida</taxon>
        <taxon>Dreissenoidea</taxon>
        <taxon>Dreissenidae</taxon>
        <taxon>Dreissena</taxon>
    </lineage>
</organism>
<reference evidence="1" key="2">
    <citation type="submission" date="2020-11" db="EMBL/GenBank/DDBJ databases">
        <authorList>
            <person name="McCartney M.A."/>
            <person name="Auch B."/>
            <person name="Kono T."/>
            <person name="Mallez S."/>
            <person name="Becker A."/>
            <person name="Gohl D.M."/>
            <person name="Silverstein K.A.T."/>
            <person name="Koren S."/>
            <person name="Bechman K.B."/>
            <person name="Herman A."/>
            <person name="Abrahante J.E."/>
            <person name="Garbe J."/>
        </authorList>
    </citation>
    <scope>NUCLEOTIDE SEQUENCE</scope>
    <source>
        <strain evidence="1">Duluth1</strain>
        <tissue evidence="1">Whole animal</tissue>
    </source>
</reference>
<dbReference type="EMBL" id="JAIWYP010000008">
    <property type="protein sequence ID" value="KAH3786966.1"/>
    <property type="molecule type" value="Genomic_DNA"/>
</dbReference>
<comment type="caution">
    <text evidence="1">The sequence shown here is derived from an EMBL/GenBank/DDBJ whole genome shotgun (WGS) entry which is preliminary data.</text>
</comment>
<evidence type="ECO:0000313" key="2">
    <source>
        <dbReference type="Proteomes" id="UP000828390"/>
    </source>
</evidence>
<gene>
    <name evidence="1" type="ORF">DPMN_165084</name>
</gene>
<proteinExistence type="predicted"/>
<accession>A0A9D4ISX2</accession>
<evidence type="ECO:0000313" key="1">
    <source>
        <dbReference type="EMBL" id="KAH3786966.1"/>
    </source>
</evidence>
<protein>
    <submittedName>
        <fullName evidence="1">Uncharacterized protein</fullName>
    </submittedName>
</protein>
<name>A0A9D4ISX2_DREPO</name>
<sequence length="150" mass="16995">MAMEVRNKKPLLKAETQKFENYALNIDKMLRNNLEAAQSAQVVSYEGNIVFSIDAVIFELIDIALSQYLNKLAEQNCNVKVTDTFDNTGVSRTKRVVKVDGARYTLNVYVTTIRFLLNGKDYDISGRRCANINDIADFLCVSNNIDLKVF</sequence>
<keyword evidence="2" id="KW-1185">Reference proteome</keyword>
<reference evidence="1" key="1">
    <citation type="journal article" date="2019" name="bioRxiv">
        <title>The Genome of the Zebra Mussel, Dreissena polymorpha: A Resource for Invasive Species Research.</title>
        <authorList>
            <person name="McCartney M.A."/>
            <person name="Auch B."/>
            <person name="Kono T."/>
            <person name="Mallez S."/>
            <person name="Zhang Y."/>
            <person name="Obille A."/>
            <person name="Becker A."/>
            <person name="Abrahante J.E."/>
            <person name="Garbe J."/>
            <person name="Badalamenti J.P."/>
            <person name="Herman A."/>
            <person name="Mangelson H."/>
            <person name="Liachko I."/>
            <person name="Sullivan S."/>
            <person name="Sone E.D."/>
            <person name="Koren S."/>
            <person name="Silverstein K.A.T."/>
            <person name="Beckman K.B."/>
            <person name="Gohl D.M."/>
        </authorList>
    </citation>
    <scope>NUCLEOTIDE SEQUENCE</scope>
    <source>
        <strain evidence="1">Duluth1</strain>
        <tissue evidence="1">Whole animal</tissue>
    </source>
</reference>
<dbReference type="Proteomes" id="UP000828390">
    <property type="component" value="Unassembled WGS sequence"/>
</dbReference>
<dbReference type="AlphaFoldDB" id="A0A9D4ISX2"/>